<keyword evidence="7" id="KW-1185">Reference proteome</keyword>
<gene>
    <name evidence="6" type="ORF">LHJ74_18570</name>
</gene>
<evidence type="ECO:0000313" key="7">
    <source>
        <dbReference type="Proteomes" id="UP001156389"/>
    </source>
</evidence>
<keyword evidence="4" id="KW-0067">ATP-binding</keyword>
<dbReference type="InterPro" id="IPR051409">
    <property type="entry name" value="Atypical_kinase_ADCK"/>
</dbReference>
<protein>
    <submittedName>
        <fullName evidence="6">AarF/ABC1/UbiB kinase family protein</fullName>
    </submittedName>
</protein>
<proteinExistence type="inferred from homology"/>
<evidence type="ECO:0000256" key="2">
    <source>
        <dbReference type="ARBA" id="ARBA00022679"/>
    </source>
</evidence>
<name>A0ABT2JVG0_9ACTN</name>
<dbReference type="SUPFAM" id="SSF56112">
    <property type="entry name" value="Protein kinase-like (PK-like)"/>
    <property type="match status" value="1"/>
</dbReference>
<evidence type="ECO:0000256" key="1">
    <source>
        <dbReference type="ARBA" id="ARBA00009670"/>
    </source>
</evidence>
<reference evidence="6 7" key="1">
    <citation type="submission" date="2021-10" db="EMBL/GenBank/DDBJ databases">
        <title>Streptomyces gossypii sp. nov., isolated from soil collected from cotton field.</title>
        <authorList>
            <person name="Ge X."/>
            <person name="Chen X."/>
            <person name="Liu W."/>
        </authorList>
    </citation>
    <scope>NUCLEOTIDE SEQUENCE [LARGE SCALE GENOMIC DNA]</scope>
    <source>
        <strain evidence="6 7">N2-109</strain>
    </source>
</reference>
<evidence type="ECO:0000313" key="6">
    <source>
        <dbReference type="EMBL" id="MCT2591878.1"/>
    </source>
</evidence>
<dbReference type="InterPro" id="IPR034646">
    <property type="entry name" value="ADCK3_dom"/>
</dbReference>
<sequence length="467" mass="50623">MSDLPRKAVTRTAKLAALPLGFAGRATWGLGKRIGGYSAELVGHEVQQRTAEQLFKVLGELKGGAMKLGQALSVFESALPEEVAGPYRATLTKLQEAAPPMPASTVHSVLEQRLGEDWRDLFEEFEDTPAAAASIGQVHRAVWHDGRDVAVKVQYPGAGEALVSDLAQLGRFARLMSPLIPGMDIKPLIAEMRERVTEELDYGLEASAQRVCAEEFADDPGVFVPGVVHQSDQVLVTEWMGGVPLARVIAEGTPEERDRAGQLLARFLFSGAARTGLLHADPHPGNFRLLTEDPAGPGEGECPPERWRLGVMDFGTVDRLPEGLPPTIGLALRMTLDGDADAVYQLLRDEGFVKESIELDPEAVLDYLVPIIEPARAESFTFSRGWMRDQATRIADLRSPAHQLGKQLNLPPSYLLIHRVTLSTIGVLCQLGATVRMRDELEEWVPGFAPSPPDGIDAALDGTDIGA</sequence>
<dbReference type="InterPro" id="IPR004147">
    <property type="entry name" value="ABC1_dom"/>
</dbReference>
<dbReference type="RefSeq" id="WP_260219205.1">
    <property type="nucleotide sequence ID" value="NZ_JAJAGO010000008.1"/>
</dbReference>
<evidence type="ECO:0000256" key="4">
    <source>
        <dbReference type="ARBA" id="ARBA00022840"/>
    </source>
</evidence>
<comment type="similarity">
    <text evidence="1">Belongs to the protein kinase superfamily. ADCK protein kinase family.</text>
</comment>
<comment type="caution">
    <text evidence="6">The sequence shown here is derived from an EMBL/GenBank/DDBJ whole genome shotgun (WGS) entry which is preliminary data.</text>
</comment>
<dbReference type="CDD" id="cd13970">
    <property type="entry name" value="ABC1_ADCK3"/>
    <property type="match status" value="1"/>
</dbReference>
<keyword evidence="6" id="KW-0418">Kinase</keyword>
<organism evidence="6 7">
    <name type="scientific">Streptomyces gossypii</name>
    <dbReference type="NCBI Taxonomy" id="2883101"/>
    <lineage>
        <taxon>Bacteria</taxon>
        <taxon>Bacillati</taxon>
        <taxon>Actinomycetota</taxon>
        <taxon>Actinomycetes</taxon>
        <taxon>Kitasatosporales</taxon>
        <taxon>Streptomycetaceae</taxon>
        <taxon>Streptomyces</taxon>
    </lineage>
</organism>
<keyword evidence="2" id="KW-0808">Transferase</keyword>
<dbReference type="PANTHER" id="PTHR43851">
    <property type="match status" value="1"/>
</dbReference>
<accession>A0ABT2JVG0</accession>
<dbReference type="GO" id="GO:0016301">
    <property type="term" value="F:kinase activity"/>
    <property type="evidence" value="ECO:0007669"/>
    <property type="project" value="UniProtKB-KW"/>
</dbReference>
<dbReference type="InterPro" id="IPR011009">
    <property type="entry name" value="Kinase-like_dom_sf"/>
</dbReference>
<evidence type="ECO:0000259" key="5">
    <source>
        <dbReference type="Pfam" id="PF03109"/>
    </source>
</evidence>
<feature type="domain" description="ABC1 atypical kinase-like" evidence="5">
    <location>
        <begin position="93"/>
        <end position="345"/>
    </location>
</feature>
<dbReference type="PANTHER" id="PTHR43851:SF3">
    <property type="entry name" value="COENZYME Q8"/>
    <property type="match status" value="1"/>
</dbReference>
<dbReference type="Pfam" id="PF03109">
    <property type="entry name" value="ABC1"/>
    <property type="match status" value="1"/>
</dbReference>
<keyword evidence="3" id="KW-0547">Nucleotide-binding</keyword>
<evidence type="ECO:0000256" key="3">
    <source>
        <dbReference type="ARBA" id="ARBA00022741"/>
    </source>
</evidence>
<dbReference type="Proteomes" id="UP001156389">
    <property type="component" value="Unassembled WGS sequence"/>
</dbReference>
<dbReference type="EMBL" id="JAJAGO010000008">
    <property type="protein sequence ID" value="MCT2591878.1"/>
    <property type="molecule type" value="Genomic_DNA"/>
</dbReference>